<dbReference type="AlphaFoldDB" id="A0A1G1XVF0"/>
<comment type="caution">
    <text evidence="1">The sequence shown here is derived from an EMBL/GenBank/DDBJ whole genome shotgun (WGS) entry which is preliminary data.</text>
</comment>
<proteinExistence type="predicted"/>
<dbReference type="STRING" id="1797532.A2729_02480"/>
<dbReference type="EMBL" id="MHIB01000039">
    <property type="protein sequence ID" value="OGY43277.1"/>
    <property type="molecule type" value="Genomic_DNA"/>
</dbReference>
<dbReference type="Proteomes" id="UP000178930">
    <property type="component" value="Unassembled WGS sequence"/>
</dbReference>
<evidence type="ECO:0000313" key="1">
    <source>
        <dbReference type="EMBL" id="OGY43277.1"/>
    </source>
</evidence>
<sequence length="65" mass="7311">MFCHLFRKGGAKSASKLKNWANFLTKIGAHCQLGRLKATCKHWQCKVIGANFLKFATFFKACGFV</sequence>
<gene>
    <name evidence="1" type="ORF">A2729_02480</name>
</gene>
<reference evidence="1 2" key="1">
    <citation type="journal article" date="2016" name="Nat. Commun.">
        <title>Thousands of microbial genomes shed light on interconnected biogeochemical processes in an aquifer system.</title>
        <authorList>
            <person name="Anantharaman K."/>
            <person name="Brown C.T."/>
            <person name="Hug L.A."/>
            <person name="Sharon I."/>
            <person name="Castelle C.J."/>
            <person name="Probst A.J."/>
            <person name="Thomas B.C."/>
            <person name="Singh A."/>
            <person name="Wilkins M.J."/>
            <person name="Karaoz U."/>
            <person name="Brodie E.L."/>
            <person name="Williams K.H."/>
            <person name="Hubbard S.S."/>
            <person name="Banfield J.F."/>
        </authorList>
    </citation>
    <scope>NUCLEOTIDE SEQUENCE [LARGE SCALE GENOMIC DNA]</scope>
</reference>
<evidence type="ECO:0000313" key="2">
    <source>
        <dbReference type="Proteomes" id="UP000178930"/>
    </source>
</evidence>
<protein>
    <submittedName>
        <fullName evidence="1">Uncharacterized protein</fullName>
    </submittedName>
</protein>
<organism evidence="1 2">
    <name type="scientific">Candidatus Buchananbacteria bacterium RIFCSPHIGHO2_01_FULL_39_14</name>
    <dbReference type="NCBI Taxonomy" id="1797532"/>
    <lineage>
        <taxon>Bacteria</taxon>
        <taxon>Candidatus Buchananiibacteriota</taxon>
    </lineage>
</organism>
<accession>A0A1G1XVF0</accession>
<name>A0A1G1XVF0_9BACT</name>